<dbReference type="Proteomes" id="UP000288058">
    <property type="component" value="Unassembled WGS sequence"/>
</dbReference>
<comment type="similarity">
    <text evidence="1 10 11">Belongs to the HAM1 NTPase family.</text>
</comment>
<feature type="binding site" evidence="10">
    <location>
        <position position="184"/>
    </location>
    <ligand>
        <name>substrate</name>
    </ligand>
</feature>
<comment type="subunit">
    <text evidence="2 10">Homodimer.</text>
</comment>
<evidence type="ECO:0000256" key="6">
    <source>
        <dbReference type="ARBA" id="ARBA00022842"/>
    </source>
</evidence>
<dbReference type="PANTHER" id="PTHR11067">
    <property type="entry name" value="INOSINE TRIPHOSPHATE PYROPHOSPHATASE/HAM1 PROTEIN"/>
    <property type="match status" value="1"/>
</dbReference>
<evidence type="ECO:0000256" key="8">
    <source>
        <dbReference type="ARBA" id="ARBA00051875"/>
    </source>
</evidence>
<comment type="catalytic activity">
    <reaction evidence="8 10">
        <text>dITP + H2O = dIMP + diphosphate + H(+)</text>
        <dbReference type="Rhea" id="RHEA:28342"/>
        <dbReference type="ChEBI" id="CHEBI:15377"/>
        <dbReference type="ChEBI" id="CHEBI:15378"/>
        <dbReference type="ChEBI" id="CHEBI:33019"/>
        <dbReference type="ChEBI" id="CHEBI:61194"/>
        <dbReference type="ChEBI" id="CHEBI:61382"/>
        <dbReference type="EC" id="3.6.1.66"/>
    </reaction>
</comment>
<name>A0A432YT88_9GAMM</name>
<feature type="binding site" evidence="10">
    <location>
        <position position="47"/>
    </location>
    <ligand>
        <name>Mg(2+)</name>
        <dbReference type="ChEBI" id="CHEBI:18420"/>
    </ligand>
</feature>
<sequence length="203" mass="22199">MKLQKTLVLATGNAGKVAELRHMLSQTATTADWQVRPQSDWNFTEADETGTTFVENAIIKARHACQQTGLPTIADDSGLAVAALNGAPGVYSARYAGSNATDSDNINKLLQALEGVEESQRQASFYCVLVYMQSAEDPTPIICQGRWDGRILTKPVGEQGFGYDPVFWVEDKRASAAQLNKTEKQALSHRGQALKQLLRQLTE</sequence>
<dbReference type="GO" id="GO:0036220">
    <property type="term" value="F:ITP diphosphatase activity"/>
    <property type="evidence" value="ECO:0007669"/>
    <property type="project" value="UniProtKB-UniRule"/>
</dbReference>
<accession>A0A432YT88</accession>
<dbReference type="GO" id="GO:0035870">
    <property type="term" value="F:dITP diphosphatase activity"/>
    <property type="evidence" value="ECO:0007669"/>
    <property type="project" value="UniProtKB-UniRule"/>
</dbReference>
<keyword evidence="13" id="KW-1185">Reference proteome</keyword>
<dbReference type="FunFam" id="3.90.950.10:FF:000001">
    <property type="entry name" value="dITP/XTP pyrophosphatase"/>
    <property type="match status" value="1"/>
</dbReference>
<feature type="active site" description="Proton acceptor" evidence="10">
    <location>
        <position position="76"/>
    </location>
</feature>
<dbReference type="RefSeq" id="WP_126783011.1">
    <property type="nucleotide sequence ID" value="NZ_PIQC01000009.1"/>
</dbReference>
<comment type="catalytic activity">
    <reaction evidence="10">
        <text>ITP + H2O = IMP + diphosphate + H(+)</text>
        <dbReference type="Rhea" id="RHEA:29399"/>
        <dbReference type="ChEBI" id="CHEBI:15377"/>
        <dbReference type="ChEBI" id="CHEBI:15378"/>
        <dbReference type="ChEBI" id="CHEBI:33019"/>
        <dbReference type="ChEBI" id="CHEBI:58053"/>
        <dbReference type="ChEBI" id="CHEBI:61402"/>
        <dbReference type="EC" id="3.6.1.66"/>
    </reaction>
</comment>
<dbReference type="GO" id="GO:0000166">
    <property type="term" value="F:nucleotide binding"/>
    <property type="evidence" value="ECO:0007669"/>
    <property type="project" value="UniProtKB-KW"/>
</dbReference>
<evidence type="ECO:0000313" key="12">
    <source>
        <dbReference type="EMBL" id="RUO64915.1"/>
    </source>
</evidence>
<evidence type="ECO:0000256" key="3">
    <source>
        <dbReference type="ARBA" id="ARBA00022723"/>
    </source>
</evidence>
<dbReference type="OrthoDB" id="9807456at2"/>
<feature type="binding site" evidence="10">
    <location>
        <position position="77"/>
    </location>
    <ligand>
        <name>substrate</name>
    </ligand>
</feature>
<dbReference type="InterPro" id="IPR029001">
    <property type="entry name" value="ITPase-like_fam"/>
</dbReference>
<reference evidence="13" key="1">
    <citation type="journal article" date="2018" name="Front. Microbiol.">
        <title>Genome-Based Analysis Reveals the Taxonomy and Diversity of the Family Idiomarinaceae.</title>
        <authorList>
            <person name="Liu Y."/>
            <person name="Lai Q."/>
            <person name="Shao Z."/>
        </authorList>
    </citation>
    <scope>NUCLEOTIDE SEQUENCE [LARGE SCALE GENOMIC DNA]</scope>
    <source>
        <strain evidence="13">R22</strain>
    </source>
</reference>
<keyword evidence="6 10" id="KW-0460">Magnesium</keyword>
<comment type="catalytic activity">
    <reaction evidence="9 10">
        <text>XTP + H2O = XMP + diphosphate + H(+)</text>
        <dbReference type="Rhea" id="RHEA:28610"/>
        <dbReference type="ChEBI" id="CHEBI:15377"/>
        <dbReference type="ChEBI" id="CHEBI:15378"/>
        <dbReference type="ChEBI" id="CHEBI:33019"/>
        <dbReference type="ChEBI" id="CHEBI:57464"/>
        <dbReference type="ChEBI" id="CHEBI:61314"/>
        <dbReference type="EC" id="3.6.1.66"/>
    </reaction>
</comment>
<dbReference type="GO" id="GO:0046872">
    <property type="term" value="F:metal ion binding"/>
    <property type="evidence" value="ECO:0007669"/>
    <property type="project" value="UniProtKB-KW"/>
</dbReference>
<dbReference type="Gene3D" id="3.90.950.10">
    <property type="match status" value="1"/>
</dbReference>
<feature type="binding site" evidence="10">
    <location>
        <begin position="189"/>
        <end position="190"/>
    </location>
    <ligand>
        <name>substrate</name>
    </ligand>
</feature>
<evidence type="ECO:0000256" key="9">
    <source>
        <dbReference type="ARBA" id="ARBA00052017"/>
    </source>
</evidence>
<dbReference type="NCBIfam" id="TIGR00042">
    <property type="entry name" value="RdgB/HAM1 family non-canonical purine NTP pyrophosphatase"/>
    <property type="match status" value="1"/>
</dbReference>
<gene>
    <name evidence="12" type="primary">rdgB</name>
    <name evidence="12" type="ORF">CWI78_11875</name>
</gene>
<dbReference type="InterPro" id="IPR002637">
    <property type="entry name" value="RdgB/HAM1"/>
</dbReference>
<evidence type="ECO:0000256" key="2">
    <source>
        <dbReference type="ARBA" id="ARBA00011738"/>
    </source>
</evidence>
<organism evidence="12 13">
    <name type="scientific">Idiomarina ramblicola</name>
    <dbReference type="NCBI Taxonomy" id="263724"/>
    <lineage>
        <taxon>Bacteria</taxon>
        <taxon>Pseudomonadati</taxon>
        <taxon>Pseudomonadota</taxon>
        <taxon>Gammaproteobacteria</taxon>
        <taxon>Alteromonadales</taxon>
        <taxon>Idiomarinaceae</taxon>
        <taxon>Idiomarina</taxon>
    </lineage>
</organism>
<evidence type="ECO:0000256" key="7">
    <source>
        <dbReference type="ARBA" id="ARBA00023080"/>
    </source>
</evidence>
<dbReference type="SUPFAM" id="SSF52972">
    <property type="entry name" value="ITPase-like"/>
    <property type="match status" value="1"/>
</dbReference>
<evidence type="ECO:0000256" key="1">
    <source>
        <dbReference type="ARBA" id="ARBA00008023"/>
    </source>
</evidence>
<dbReference type="EC" id="3.6.1.66" evidence="10"/>
<feature type="binding site" evidence="10">
    <location>
        <position position="76"/>
    </location>
    <ligand>
        <name>Mg(2+)</name>
        <dbReference type="ChEBI" id="CHEBI:18420"/>
    </ligand>
</feature>
<feature type="binding site" evidence="10">
    <location>
        <begin position="161"/>
        <end position="164"/>
    </location>
    <ligand>
        <name>substrate</name>
    </ligand>
</feature>
<dbReference type="AlphaFoldDB" id="A0A432YT88"/>
<dbReference type="Pfam" id="PF01725">
    <property type="entry name" value="Ham1p_like"/>
    <property type="match status" value="1"/>
</dbReference>
<keyword evidence="7 10" id="KW-0546">Nucleotide metabolism</keyword>
<protein>
    <recommendedName>
        <fullName evidence="10">dITP/XTP pyrophosphatase</fullName>
        <ecNumber evidence="10">3.6.1.66</ecNumber>
    </recommendedName>
    <alternativeName>
        <fullName evidence="10">Non-canonical purine NTP pyrophosphatase</fullName>
    </alternativeName>
    <alternativeName>
        <fullName evidence="10">Non-standard purine NTP pyrophosphatase</fullName>
    </alternativeName>
    <alternativeName>
        <fullName evidence="10">Nucleoside-triphosphate diphosphatase</fullName>
    </alternativeName>
    <alternativeName>
        <fullName evidence="10">Nucleoside-triphosphate pyrophosphatase</fullName>
        <shortName evidence="10">NTPase</shortName>
    </alternativeName>
</protein>
<dbReference type="CDD" id="cd00515">
    <property type="entry name" value="HAM1"/>
    <property type="match status" value="1"/>
</dbReference>
<keyword evidence="4 10" id="KW-0547">Nucleotide-binding</keyword>
<comment type="caution">
    <text evidence="12">The sequence shown here is derived from an EMBL/GenBank/DDBJ whole genome shotgun (WGS) entry which is preliminary data.</text>
</comment>
<comment type="function">
    <text evidence="10">Pyrophosphatase that catalyzes the hydrolysis of nucleoside triphosphates to their monophosphate derivatives, with a high preference for the non-canonical purine nucleotides XTP (xanthosine triphosphate), dITP (deoxyinosine triphosphate) and ITP. Seems to function as a house-cleaning enzyme that removes non-canonical purine nucleotides from the nucleotide pool, thus preventing their incorporation into DNA/RNA and avoiding chromosomal lesions.</text>
</comment>
<proteinExistence type="inferred from homology"/>
<dbReference type="EMBL" id="PIQC01000009">
    <property type="protein sequence ID" value="RUO64915.1"/>
    <property type="molecule type" value="Genomic_DNA"/>
</dbReference>
<dbReference type="PANTHER" id="PTHR11067:SF9">
    <property type="entry name" value="INOSINE TRIPHOSPHATE PYROPHOSPHATASE"/>
    <property type="match status" value="1"/>
</dbReference>
<evidence type="ECO:0000313" key="13">
    <source>
        <dbReference type="Proteomes" id="UP000288058"/>
    </source>
</evidence>
<keyword evidence="5 10" id="KW-0378">Hydrolase</keyword>
<dbReference type="HAMAP" id="MF_01405">
    <property type="entry name" value="Non_canon_purine_NTPase"/>
    <property type="match status" value="1"/>
</dbReference>
<evidence type="ECO:0000256" key="4">
    <source>
        <dbReference type="ARBA" id="ARBA00022741"/>
    </source>
</evidence>
<evidence type="ECO:0000256" key="5">
    <source>
        <dbReference type="ARBA" id="ARBA00022801"/>
    </source>
</evidence>
<evidence type="ECO:0000256" key="10">
    <source>
        <dbReference type="HAMAP-Rule" id="MF_01405"/>
    </source>
</evidence>
<dbReference type="GO" id="GO:0009146">
    <property type="term" value="P:purine nucleoside triphosphate catabolic process"/>
    <property type="evidence" value="ECO:0007669"/>
    <property type="project" value="UniProtKB-UniRule"/>
</dbReference>
<dbReference type="GO" id="GO:0036222">
    <property type="term" value="F:XTP diphosphatase activity"/>
    <property type="evidence" value="ECO:0007669"/>
    <property type="project" value="UniProtKB-UniRule"/>
</dbReference>
<dbReference type="GO" id="GO:0009117">
    <property type="term" value="P:nucleotide metabolic process"/>
    <property type="evidence" value="ECO:0007669"/>
    <property type="project" value="UniProtKB-KW"/>
</dbReference>
<dbReference type="InterPro" id="IPR020922">
    <property type="entry name" value="dITP/XTP_pyrophosphatase"/>
</dbReference>
<dbReference type="GO" id="GO:0005829">
    <property type="term" value="C:cytosol"/>
    <property type="evidence" value="ECO:0007669"/>
    <property type="project" value="TreeGrafter"/>
</dbReference>
<comment type="cofactor">
    <cofactor evidence="10">
        <name>Mg(2+)</name>
        <dbReference type="ChEBI" id="CHEBI:18420"/>
    </cofactor>
    <text evidence="10">Binds 1 Mg(2+) ion per subunit.</text>
</comment>
<keyword evidence="3 10" id="KW-0479">Metal-binding</keyword>
<feature type="binding site" evidence="10">
    <location>
        <begin position="11"/>
        <end position="16"/>
    </location>
    <ligand>
        <name>substrate</name>
    </ligand>
</feature>
<dbReference type="GO" id="GO:0017111">
    <property type="term" value="F:ribonucleoside triphosphate phosphatase activity"/>
    <property type="evidence" value="ECO:0007669"/>
    <property type="project" value="InterPro"/>
</dbReference>
<evidence type="ECO:0000256" key="11">
    <source>
        <dbReference type="RuleBase" id="RU003781"/>
    </source>
</evidence>